<dbReference type="Proteomes" id="UP000294743">
    <property type="component" value="Unassembled WGS sequence"/>
</dbReference>
<name>A0A4R7ZC08_9FIRM</name>
<dbReference type="RefSeq" id="WP_134171435.1">
    <property type="nucleotide sequence ID" value="NZ_SODD01000081.1"/>
</dbReference>
<keyword evidence="3" id="KW-1185">Reference proteome</keyword>
<sequence length="65" mass="7582">MNTYPRTLKEAIKEIEELVQLIHQLGAKIDDLNTENKKIRSVINQVHEVVTDYDNENDSDNELPF</sequence>
<gene>
    <name evidence="2" type="ORF">EDD63_1814</name>
</gene>
<dbReference type="AlphaFoldDB" id="A0A4R7ZC08"/>
<proteinExistence type="predicted"/>
<accession>A0A4R7ZC08</accession>
<dbReference type="EMBL" id="SODD01000081">
    <property type="protein sequence ID" value="TDW07924.1"/>
    <property type="molecule type" value="Genomic_DNA"/>
</dbReference>
<organism evidence="2 3">
    <name type="scientific">Breznakia blatticola</name>
    <dbReference type="NCBI Taxonomy" id="1754012"/>
    <lineage>
        <taxon>Bacteria</taxon>
        <taxon>Bacillati</taxon>
        <taxon>Bacillota</taxon>
        <taxon>Erysipelotrichia</taxon>
        <taxon>Erysipelotrichales</taxon>
        <taxon>Erysipelotrichaceae</taxon>
        <taxon>Breznakia</taxon>
    </lineage>
</organism>
<reference evidence="2 3" key="1">
    <citation type="submission" date="2019-03" db="EMBL/GenBank/DDBJ databases">
        <title>Genomic Encyclopedia of Type Strains, Phase IV (KMG-IV): sequencing the most valuable type-strain genomes for metagenomic binning, comparative biology and taxonomic classification.</title>
        <authorList>
            <person name="Goeker M."/>
        </authorList>
    </citation>
    <scope>NUCLEOTIDE SEQUENCE [LARGE SCALE GENOMIC DNA]</scope>
    <source>
        <strain evidence="2 3">DSM 28867</strain>
    </source>
</reference>
<keyword evidence="1" id="KW-0175">Coiled coil</keyword>
<evidence type="ECO:0000313" key="3">
    <source>
        <dbReference type="Proteomes" id="UP000294743"/>
    </source>
</evidence>
<dbReference type="Gene3D" id="1.20.5.1180">
    <property type="entry name" value="Geminin coiled-coil domain"/>
    <property type="match status" value="1"/>
</dbReference>
<evidence type="ECO:0000313" key="2">
    <source>
        <dbReference type="EMBL" id="TDW07924.1"/>
    </source>
</evidence>
<evidence type="ECO:0000256" key="1">
    <source>
        <dbReference type="SAM" id="Coils"/>
    </source>
</evidence>
<feature type="coiled-coil region" evidence="1">
    <location>
        <begin position="8"/>
        <end position="35"/>
    </location>
</feature>
<protein>
    <submittedName>
        <fullName evidence="2">Uncharacterized protein</fullName>
    </submittedName>
</protein>
<comment type="caution">
    <text evidence="2">The sequence shown here is derived from an EMBL/GenBank/DDBJ whole genome shotgun (WGS) entry which is preliminary data.</text>
</comment>